<keyword evidence="3" id="KW-1185">Reference proteome</keyword>
<dbReference type="EMBL" id="CP138858">
    <property type="protein sequence ID" value="WPJ94145.1"/>
    <property type="molecule type" value="Genomic_DNA"/>
</dbReference>
<name>A0ABZ0RH90_9BACT</name>
<reference evidence="2 3" key="1">
    <citation type="submission" date="2023-11" db="EMBL/GenBank/DDBJ databases">
        <title>Coraliomargarita sp. nov., isolated from marine algae.</title>
        <authorList>
            <person name="Lee J.K."/>
            <person name="Baek J.H."/>
            <person name="Kim J.M."/>
            <person name="Choi D.G."/>
            <person name="Jeon C.O."/>
        </authorList>
    </citation>
    <scope>NUCLEOTIDE SEQUENCE [LARGE SCALE GENOMIC DNA]</scope>
    <source>
        <strain evidence="2 3">J2-16</strain>
    </source>
</reference>
<evidence type="ECO:0000256" key="1">
    <source>
        <dbReference type="SAM" id="Coils"/>
    </source>
</evidence>
<evidence type="ECO:0000313" key="3">
    <source>
        <dbReference type="Proteomes" id="UP001324993"/>
    </source>
</evidence>
<dbReference type="RefSeq" id="WP_319831093.1">
    <property type="nucleotide sequence ID" value="NZ_CP138858.1"/>
</dbReference>
<gene>
    <name evidence="2" type="ORF">SH580_11950</name>
</gene>
<protein>
    <submittedName>
        <fullName evidence="2">Uncharacterized protein</fullName>
    </submittedName>
</protein>
<sequence>MSTDHTIREISRETLLKSVDRSKRKAVEALFTDRDVDYVVLLESPDRKRRNLLTVGPNLEYPDLTATFGLKIDDLEPSAYVSTQKGTLNKGPRFLSRAAGQIEQLESLISELRKEKKRLHLKLDQALKTVEIVTADRTTLEKLKRQLDQQQIEQASLQNQIDMREADLLKMEEDLLDRMNQLIQKEAELEQWEEDMFARERHLALATKDKSAPELPDTTHALR</sequence>
<proteinExistence type="predicted"/>
<organism evidence="2 3">
    <name type="scientific">Coraliomargarita algicola</name>
    <dbReference type="NCBI Taxonomy" id="3092156"/>
    <lineage>
        <taxon>Bacteria</taxon>
        <taxon>Pseudomonadati</taxon>
        <taxon>Verrucomicrobiota</taxon>
        <taxon>Opitutia</taxon>
        <taxon>Puniceicoccales</taxon>
        <taxon>Coraliomargaritaceae</taxon>
        <taxon>Coraliomargarita</taxon>
    </lineage>
</organism>
<accession>A0ABZ0RH90</accession>
<feature type="coiled-coil region" evidence="1">
    <location>
        <begin position="95"/>
        <end position="195"/>
    </location>
</feature>
<dbReference type="Proteomes" id="UP001324993">
    <property type="component" value="Chromosome"/>
</dbReference>
<keyword evidence="1" id="KW-0175">Coiled coil</keyword>
<evidence type="ECO:0000313" key="2">
    <source>
        <dbReference type="EMBL" id="WPJ94145.1"/>
    </source>
</evidence>